<dbReference type="InterPro" id="IPR020635">
    <property type="entry name" value="Tyr_kinase_cat_dom"/>
</dbReference>
<keyword evidence="10" id="KW-0479">Metal-binding</keyword>
<dbReference type="AlphaFoldDB" id="A7SVX1"/>
<dbReference type="PANTHER" id="PTHR24416:SF617">
    <property type="entry name" value="RET ONCOGENE, ISOFORM A"/>
    <property type="match status" value="1"/>
</dbReference>
<feature type="active site" description="Proton acceptor" evidence="8">
    <location>
        <position position="145"/>
    </location>
</feature>
<feature type="binding site" evidence="10">
    <location>
        <position position="150"/>
    </location>
    <ligand>
        <name>Mg(2+)</name>
        <dbReference type="ChEBI" id="CHEBI:18420"/>
    </ligand>
</feature>
<evidence type="ECO:0000256" key="7">
    <source>
        <dbReference type="ARBA" id="ARBA00051243"/>
    </source>
</evidence>
<evidence type="ECO:0000256" key="11">
    <source>
        <dbReference type="PROSITE-ProRule" id="PRU10141"/>
    </source>
</evidence>
<comment type="subcellular location">
    <subcellularLocation>
        <location evidence="1">Membrane</location>
        <topology evidence="1">Single-pass membrane protein</topology>
    </subcellularLocation>
</comment>
<dbReference type="PhylomeDB" id="A7SVX1"/>
<reference evidence="13 14" key="1">
    <citation type="journal article" date="2007" name="Science">
        <title>Sea anemone genome reveals ancestral eumetazoan gene repertoire and genomic organization.</title>
        <authorList>
            <person name="Putnam N.H."/>
            <person name="Srivastava M."/>
            <person name="Hellsten U."/>
            <person name="Dirks B."/>
            <person name="Chapman J."/>
            <person name="Salamov A."/>
            <person name="Terry A."/>
            <person name="Shapiro H."/>
            <person name="Lindquist E."/>
            <person name="Kapitonov V.V."/>
            <person name="Jurka J."/>
            <person name="Genikhovich G."/>
            <person name="Grigoriev I.V."/>
            <person name="Lucas S.M."/>
            <person name="Steele R.E."/>
            <person name="Finnerty J.R."/>
            <person name="Technau U."/>
            <person name="Martindale M.Q."/>
            <person name="Rokhsar D.S."/>
        </authorList>
    </citation>
    <scope>NUCLEOTIDE SEQUENCE [LARGE SCALE GENOMIC DNA]</scope>
    <source>
        <strain evidence="14">CH2 X CH6</strain>
    </source>
</reference>
<feature type="binding site" evidence="10">
    <location>
        <position position="163"/>
    </location>
    <ligand>
        <name>Mg(2+)</name>
        <dbReference type="ChEBI" id="CHEBI:18420"/>
    </ligand>
</feature>
<dbReference type="PROSITE" id="PS00109">
    <property type="entry name" value="PROTEIN_KINASE_TYR"/>
    <property type="match status" value="1"/>
</dbReference>
<dbReference type="GO" id="GO:0004714">
    <property type="term" value="F:transmembrane receptor protein tyrosine kinase activity"/>
    <property type="evidence" value="ECO:0000318"/>
    <property type="project" value="GO_Central"/>
</dbReference>
<gene>
    <name evidence="13" type="ORF">NEMVEDRAFT_v1g134557</name>
</gene>
<sequence length="297" mass="32841">MDPQWAIPREKISILKVIGNGAFGLVYKGRVHGLGTNRPGWNLVAIKSPYADASDRETRDLMKEFELLKTLKPHPHVIKMLGCGEDDGMLHKTGGGLCRGEEDDYYSDPEIKPKTSLSSQQLIRFAWQVADGMEYLSSQKIIHRDLAARNILVGEGEVCKVADFGMAKDVSNEDIYIRTTEGRLPVKWTAVEALIGGGEYTTLSDVWSFGVVLYEICTIGGEPYPGIAGKDIPDCLETGYRMPCPTHVDATLYQVMASCWATCPDDRPTFASLQKLLNTLEAVQSKVSHVICLCRII</sequence>
<feature type="binding site" evidence="9">
    <location>
        <position position="149"/>
    </location>
    <ligand>
        <name>ATP</name>
        <dbReference type="ChEBI" id="CHEBI:30616"/>
    </ligand>
</feature>
<dbReference type="InParanoid" id="A7SVX1"/>
<keyword evidence="14" id="KW-1185">Reference proteome</keyword>
<dbReference type="InterPro" id="IPR000719">
    <property type="entry name" value="Prot_kinase_dom"/>
</dbReference>
<dbReference type="GO" id="GO:0007169">
    <property type="term" value="P:cell surface receptor protein tyrosine kinase signaling pathway"/>
    <property type="evidence" value="ECO:0000318"/>
    <property type="project" value="GO_Central"/>
</dbReference>
<dbReference type="PROSITE" id="PS00107">
    <property type="entry name" value="PROTEIN_KINASE_ATP"/>
    <property type="match status" value="1"/>
</dbReference>
<keyword evidence="4" id="KW-0418">Kinase</keyword>
<keyword evidence="10" id="KW-0460">Magnesium</keyword>
<dbReference type="InterPro" id="IPR008266">
    <property type="entry name" value="Tyr_kinase_AS"/>
</dbReference>
<protein>
    <recommendedName>
        <fullName evidence="12">Protein kinase domain-containing protein</fullName>
    </recommendedName>
</protein>
<dbReference type="HOGENOM" id="CLU_000288_7_40_1"/>
<name>A7SVX1_NEMVE</name>
<dbReference type="SUPFAM" id="SSF56112">
    <property type="entry name" value="Protein kinase-like (PK-like)"/>
    <property type="match status" value="1"/>
</dbReference>
<dbReference type="OMA" id="QWETSAT"/>
<dbReference type="FunFam" id="3.30.200.20:FF:001074">
    <property type="entry name" value="Predicted protein"/>
    <property type="match status" value="1"/>
</dbReference>
<dbReference type="InterPro" id="IPR017441">
    <property type="entry name" value="Protein_kinase_ATP_BS"/>
</dbReference>
<organism evidence="13 14">
    <name type="scientific">Nematostella vectensis</name>
    <name type="common">Starlet sea anemone</name>
    <dbReference type="NCBI Taxonomy" id="45351"/>
    <lineage>
        <taxon>Eukaryota</taxon>
        <taxon>Metazoa</taxon>
        <taxon>Cnidaria</taxon>
        <taxon>Anthozoa</taxon>
        <taxon>Hexacorallia</taxon>
        <taxon>Actiniaria</taxon>
        <taxon>Edwardsiidae</taxon>
        <taxon>Nematostella</taxon>
    </lineage>
</organism>
<evidence type="ECO:0000256" key="6">
    <source>
        <dbReference type="ARBA" id="ARBA00023137"/>
    </source>
</evidence>
<evidence type="ECO:0000256" key="2">
    <source>
        <dbReference type="ARBA" id="ARBA00022679"/>
    </source>
</evidence>
<keyword evidence="3 9" id="KW-0547">Nucleotide-binding</keyword>
<evidence type="ECO:0000256" key="4">
    <source>
        <dbReference type="ARBA" id="ARBA00022777"/>
    </source>
</evidence>
<dbReference type="CDD" id="cd00192">
    <property type="entry name" value="PTKc"/>
    <property type="match status" value="1"/>
</dbReference>
<dbReference type="GO" id="GO:0005524">
    <property type="term" value="F:ATP binding"/>
    <property type="evidence" value="ECO:0007669"/>
    <property type="project" value="UniProtKB-UniRule"/>
</dbReference>
<dbReference type="Proteomes" id="UP000001593">
    <property type="component" value="Unassembled WGS sequence"/>
</dbReference>
<dbReference type="PRINTS" id="PR00109">
    <property type="entry name" value="TYRKINASE"/>
</dbReference>
<evidence type="ECO:0000256" key="3">
    <source>
        <dbReference type="ARBA" id="ARBA00022741"/>
    </source>
</evidence>
<evidence type="ECO:0000259" key="12">
    <source>
        <dbReference type="PROSITE" id="PS50011"/>
    </source>
</evidence>
<dbReference type="Gene3D" id="3.30.200.20">
    <property type="entry name" value="Phosphorylase Kinase, domain 1"/>
    <property type="match status" value="1"/>
</dbReference>
<dbReference type="GO" id="GO:0046872">
    <property type="term" value="F:metal ion binding"/>
    <property type="evidence" value="ECO:0007669"/>
    <property type="project" value="UniProtKB-KW"/>
</dbReference>
<dbReference type="PANTHER" id="PTHR24416">
    <property type="entry name" value="TYROSINE-PROTEIN KINASE RECEPTOR"/>
    <property type="match status" value="1"/>
</dbReference>
<accession>A7SVX1</accession>
<evidence type="ECO:0000313" key="14">
    <source>
        <dbReference type="Proteomes" id="UP000001593"/>
    </source>
</evidence>
<feature type="domain" description="Protein kinase" evidence="12">
    <location>
        <begin position="12"/>
        <end position="280"/>
    </location>
</feature>
<evidence type="ECO:0000256" key="10">
    <source>
        <dbReference type="PIRSR" id="PIRSR000615-3"/>
    </source>
</evidence>
<dbReference type="InterPro" id="IPR011009">
    <property type="entry name" value="Kinase-like_dom_sf"/>
</dbReference>
<dbReference type="eggNOG" id="KOG0200">
    <property type="taxonomic scope" value="Eukaryota"/>
</dbReference>
<comment type="catalytic activity">
    <reaction evidence="7">
        <text>L-tyrosyl-[protein] + ATP = O-phospho-L-tyrosyl-[protein] + ADP + H(+)</text>
        <dbReference type="Rhea" id="RHEA:10596"/>
        <dbReference type="Rhea" id="RHEA-COMP:10136"/>
        <dbReference type="Rhea" id="RHEA-COMP:20101"/>
        <dbReference type="ChEBI" id="CHEBI:15378"/>
        <dbReference type="ChEBI" id="CHEBI:30616"/>
        <dbReference type="ChEBI" id="CHEBI:46858"/>
        <dbReference type="ChEBI" id="CHEBI:61978"/>
        <dbReference type="ChEBI" id="CHEBI:456216"/>
        <dbReference type="EC" id="2.7.10.1"/>
    </reaction>
</comment>
<dbReference type="GO" id="GO:0005886">
    <property type="term" value="C:plasma membrane"/>
    <property type="evidence" value="ECO:0000318"/>
    <property type="project" value="GO_Central"/>
</dbReference>
<keyword evidence="5 9" id="KW-0067">ATP-binding</keyword>
<dbReference type="PIRSF" id="PIRSF000615">
    <property type="entry name" value="TyrPK_CSF1-R"/>
    <property type="match status" value="1"/>
</dbReference>
<dbReference type="STRING" id="45351.A7SVX1"/>
<dbReference type="FunFam" id="1.10.510.10:FF:000554">
    <property type="entry name" value="Predicted protein"/>
    <property type="match status" value="1"/>
</dbReference>
<dbReference type="InterPro" id="IPR001245">
    <property type="entry name" value="Ser-Thr/Tyr_kinase_cat_dom"/>
</dbReference>
<evidence type="ECO:0000256" key="1">
    <source>
        <dbReference type="ARBA" id="ARBA00004167"/>
    </source>
</evidence>
<keyword evidence="2" id="KW-0808">Transferase</keyword>
<dbReference type="InterPro" id="IPR050122">
    <property type="entry name" value="RTK"/>
</dbReference>
<dbReference type="Pfam" id="PF07714">
    <property type="entry name" value="PK_Tyr_Ser-Thr"/>
    <property type="match status" value="1"/>
</dbReference>
<dbReference type="SMART" id="SM00219">
    <property type="entry name" value="TyrKc"/>
    <property type="match status" value="1"/>
</dbReference>
<dbReference type="EMBL" id="DS469847">
    <property type="protein sequence ID" value="EDO32137.1"/>
    <property type="molecule type" value="Genomic_DNA"/>
</dbReference>
<proteinExistence type="predicted"/>
<dbReference type="PROSITE" id="PS50011">
    <property type="entry name" value="PROTEIN_KINASE_DOM"/>
    <property type="match status" value="1"/>
</dbReference>
<keyword evidence="6" id="KW-0829">Tyrosine-protein kinase</keyword>
<evidence type="ECO:0000256" key="9">
    <source>
        <dbReference type="PIRSR" id="PIRSR000615-2"/>
    </source>
</evidence>
<dbReference type="GO" id="GO:0043235">
    <property type="term" value="C:receptor complex"/>
    <property type="evidence" value="ECO:0000318"/>
    <property type="project" value="GO_Central"/>
</dbReference>
<evidence type="ECO:0000256" key="5">
    <source>
        <dbReference type="ARBA" id="ARBA00022840"/>
    </source>
</evidence>
<evidence type="ECO:0000256" key="8">
    <source>
        <dbReference type="PIRSR" id="PIRSR000615-1"/>
    </source>
</evidence>
<evidence type="ECO:0000313" key="13">
    <source>
        <dbReference type="EMBL" id="EDO32137.1"/>
    </source>
</evidence>
<feature type="binding site" evidence="11">
    <location>
        <position position="47"/>
    </location>
    <ligand>
        <name>ATP</name>
        <dbReference type="ChEBI" id="CHEBI:30616"/>
    </ligand>
</feature>
<dbReference type="Gene3D" id="1.10.510.10">
    <property type="entry name" value="Transferase(Phosphotransferase) domain 1"/>
    <property type="match status" value="1"/>
</dbReference>